<evidence type="ECO:0000256" key="2">
    <source>
        <dbReference type="ARBA" id="ARBA00022448"/>
    </source>
</evidence>
<evidence type="ECO:0000256" key="5">
    <source>
        <dbReference type="ARBA" id="ARBA00022692"/>
    </source>
</evidence>
<dbReference type="SUPFAM" id="SSF56935">
    <property type="entry name" value="Porins"/>
    <property type="match status" value="1"/>
</dbReference>
<evidence type="ECO:0000256" key="8">
    <source>
        <dbReference type="ARBA" id="ARBA00023077"/>
    </source>
</evidence>
<keyword evidence="13" id="KW-0732">Signal</keyword>
<dbReference type="InterPro" id="IPR036942">
    <property type="entry name" value="Beta-barrel_TonB_sf"/>
</dbReference>
<keyword evidence="10 11" id="KW-0998">Cell outer membrane</keyword>
<keyword evidence="6" id="KW-0408">Iron</keyword>
<evidence type="ECO:0000259" key="14">
    <source>
        <dbReference type="Pfam" id="PF00593"/>
    </source>
</evidence>
<dbReference type="PROSITE" id="PS52016">
    <property type="entry name" value="TONB_DEPENDENT_REC_3"/>
    <property type="match status" value="1"/>
</dbReference>
<evidence type="ECO:0000313" key="16">
    <source>
        <dbReference type="EMBL" id="MFC0683831.1"/>
    </source>
</evidence>
<evidence type="ECO:0000259" key="15">
    <source>
        <dbReference type="Pfam" id="PF07715"/>
    </source>
</evidence>
<dbReference type="RefSeq" id="WP_267220188.1">
    <property type="nucleotide sequence ID" value="NZ_JAPCWC010000006.1"/>
</dbReference>
<protein>
    <submittedName>
        <fullName evidence="16">TonB-dependent receptor</fullName>
    </submittedName>
</protein>
<keyword evidence="9 11" id="KW-0472">Membrane</keyword>
<evidence type="ECO:0000256" key="7">
    <source>
        <dbReference type="ARBA" id="ARBA00023065"/>
    </source>
</evidence>
<feature type="chain" id="PRO_5045808929" evidence="13">
    <location>
        <begin position="26"/>
        <end position="765"/>
    </location>
</feature>
<gene>
    <name evidence="16" type="ORF">ACFFF8_04425</name>
</gene>
<keyword evidence="16" id="KW-0675">Receptor</keyword>
<evidence type="ECO:0000256" key="1">
    <source>
        <dbReference type="ARBA" id="ARBA00004571"/>
    </source>
</evidence>
<dbReference type="InterPro" id="IPR039426">
    <property type="entry name" value="TonB-dep_rcpt-like"/>
</dbReference>
<comment type="subcellular location">
    <subcellularLocation>
        <location evidence="1 11">Cell outer membrane</location>
        <topology evidence="1 11">Multi-pass membrane protein</topology>
    </subcellularLocation>
</comment>
<feature type="domain" description="TonB-dependent receptor-like beta-barrel" evidence="14">
    <location>
        <begin position="253"/>
        <end position="728"/>
    </location>
</feature>
<dbReference type="EMBL" id="JBHLTM010000016">
    <property type="protein sequence ID" value="MFC0683831.1"/>
    <property type="molecule type" value="Genomic_DNA"/>
</dbReference>
<sequence>MKFGICIKTLMVGTALAGIPVAAYADEAGAAASGAADIDDSNQIVVTAQKVEQRAVDVPITLSVASGERMRELGVTDIGELSAYIPGLNIQVQSANNPGFVIRGITSDSGSAQQGPRVTLYYNGVDISRSRGAYQGNYDLERIEVVKGPQATLFGTAATIGAISLVSAKPQPGVSAEVTGGYGNLNAYRLEGFVNAGNDVIAGRVAWQWKKRDGYVKNLAPDQDDLYGQDQLGLRGSLRFTPSSDFTADLVFTYDRQRNTGTPFLSKDLGSTSVDGLYGAAYLGGSPYSAQVLGSDKLGLNRDVYDVNFTTSWDFADGWNFTTVNGYRHFDALEVFDADGSAAWYLEFAEHAKGWQASHEGRFTYSDDQWRASFGWNYFIEDSSQYVPFSSEVGTYLQCTANLIPSLGCVNAANVATGALATSYLTGGGYSAVPYSSWYENKGRNQSWSMFGDVTFKPVPQLELTAGARVLIEKRRSGYSAYQPDAPVYGQPLLPLVDTDGETYYAQRSFAAVLPRLNALYHLTPNINFYATISEGRRSPVVQLSAAGGPVADLDLIKAETVWNYEAGIKGSVGIFSGSLGVYYDDYSNFQVTVTENGQSVTRSAGSASNLGVEAELEAKLTTWLSAFGNVGFISGGIDDNASNGVYAGDQFRLQPKWQWAAGFNLNVPVTENTSVFLTPSVTYRSKIYFEIPNSEEISQDPVTLVNLRGGVSLMNGKFQIAGYARNLGNEKYLLDAGNTGGSFGHATYIPAEPRTYGIEFTARY</sequence>
<dbReference type="InterPro" id="IPR012910">
    <property type="entry name" value="Plug_dom"/>
</dbReference>
<keyword evidence="8 12" id="KW-0798">TonB box</keyword>
<evidence type="ECO:0000256" key="6">
    <source>
        <dbReference type="ARBA" id="ARBA00023004"/>
    </source>
</evidence>
<dbReference type="Gene3D" id="2.40.170.20">
    <property type="entry name" value="TonB-dependent receptor, beta-barrel domain"/>
    <property type="match status" value="1"/>
</dbReference>
<keyword evidence="4" id="KW-0410">Iron transport</keyword>
<evidence type="ECO:0000256" key="9">
    <source>
        <dbReference type="ARBA" id="ARBA00023136"/>
    </source>
</evidence>
<organism evidence="16 17">
    <name type="scientific">Novosphingobium clariflavum</name>
    <dbReference type="NCBI Taxonomy" id="2029884"/>
    <lineage>
        <taxon>Bacteria</taxon>
        <taxon>Pseudomonadati</taxon>
        <taxon>Pseudomonadota</taxon>
        <taxon>Alphaproteobacteria</taxon>
        <taxon>Sphingomonadales</taxon>
        <taxon>Sphingomonadaceae</taxon>
        <taxon>Novosphingobium</taxon>
    </lineage>
</organism>
<comment type="similarity">
    <text evidence="11 12">Belongs to the TonB-dependent receptor family.</text>
</comment>
<keyword evidence="7" id="KW-0406">Ion transport</keyword>
<reference evidence="16 17" key="1">
    <citation type="submission" date="2024-09" db="EMBL/GenBank/DDBJ databases">
        <authorList>
            <person name="Sun Q."/>
            <person name="Mori K."/>
        </authorList>
    </citation>
    <scope>NUCLEOTIDE SEQUENCE [LARGE SCALE GENOMIC DNA]</scope>
    <source>
        <strain evidence="16 17">CICC 11035S</strain>
    </source>
</reference>
<evidence type="ECO:0000256" key="3">
    <source>
        <dbReference type="ARBA" id="ARBA00022452"/>
    </source>
</evidence>
<evidence type="ECO:0000256" key="4">
    <source>
        <dbReference type="ARBA" id="ARBA00022496"/>
    </source>
</evidence>
<dbReference type="Proteomes" id="UP001589858">
    <property type="component" value="Unassembled WGS sequence"/>
</dbReference>
<evidence type="ECO:0000256" key="13">
    <source>
        <dbReference type="SAM" id="SignalP"/>
    </source>
</evidence>
<proteinExistence type="inferred from homology"/>
<evidence type="ECO:0000256" key="12">
    <source>
        <dbReference type="RuleBase" id="RU003357"/>
    </source>
</evidence>
<dbReference type="InterPro" id="IPR000531">
    <property type="entry name" value="Beta-barrel_TonB"/>
</dbReference>
<name>A0ABV6S3M8_9SPHN</name>
<accession>A0ABV6S3M8</accession>
<evidence type="ECO:0000256" key="10">
    <source>
        <dbReference type="ARBA" id="ARBA00023237"/>
    </source>
</evidence>
<dbReference type="Pfam" id="PF07715">
    <property type="entry name" value="Plug"/>
    <property type="match status" value="1"/>
</dbReference>
<dbReference type="Pfam" id="PF00593">
    <property type="entry name" value="TonB_dep_Rec_b-barrel"/>
    <property type="match status" value="1"/>
</dbReference>
<evidence type="ECO:0000313" key="17">
    <source>
        <dbReference type="Proteomes" id="UP001589858"/>
    </source>
</evidence>
<keyword evidence="2 11" id="KW-0813">Transport</keyword>
<keyword evidence="3 11" id="KW-1134">Transmembrane beta strand</keyword>
<dbReference type="PANTHER" id="PTHR32552:SF81">
    <property type="entry name" value="TONB-DEPENDENT OUTER MEMBRANE RECEPTOR"/>
    <property type="match status" value="1"/>
</dbReference>
<keyword evidence="5 11" id="KW-0812">Transmembrane</keyword>
<keyword evidence="17" id="KW-1185">Reference proteome</keyword>
<feature type="domain" description="TonB-dependent receptor plug" evidence="15">
    <location>
        <begin position="56"/>
        <end position="161"/>
    </location>
</feature>
<evidence type="ECO:0000256" key="11">
    <source>
        <dbReference type="PROSITE-ProRule" id="PRU01360"/>
    </source>
</evidence>
<comment type="caution">
    <text evidence="16">The sequence shown here is derived from an EMBL/GenBank/DDBJ whole genome shotgun (WGS) entry which is preliminary data.</text>
</comment>
<dbReference type="PANTHER" id="PTHR32552">
    <property type="entry name" value="FERRICHROME IRON RECEPTOR-RELATED"/>
    <property type="match status" value="1"/>
</dbReference>
<feature type="signal peptide" evidence="13">
    <location>
        <begin position="1"/>
        <end position="25"/>
    </location>
</feature>